<evidence type="ECO:0000313" key="1">
    <source>
        <dbReference type="EMBL" id="KAL3873702.1"/>
    </source>
</evidence>
<dbReference type="AlphaFoldDB" id="A0ABD3WIN6"/>
<sequence>HGTQQPGFIDLAIPETLLCYENQECWLPVTVKGDVDNKPIVKFGHIDPTLSPGTPTLDNGSNIGVYTGNVPFKPSSIGYKRLCIQTADPVTHVNVDEICCNVTVIS</sequence>
<protein>
    <submittedName>
        <fullName evidence="1">Uncharacterized protein</fullName>
    </submittedName>
</protein>
<reference evidence="1 2" key="1">
    <citation type="submission" date="2024-11" db="EMBL/GenBank/DDBJ databases">
        <title>Chromosome-level genome assembly of the freshwater bivalve Anodonta woodiana.</title>
        <authorList>
            <person name="Chen X."/>
        </authorList>
    </citation>
    <scope>NUCLEOTIDE SEQUENCE [LARGE SCALE GENOMIC DNA]</scope>
    <source>
        <strain evidence="1">MN2024</strain>
        <tissue evidence="1">Gills</tissue>
    </source>
</reference>
<dbReference type="EMBL" id="JBJQND010000006">
    <property type="protein sequence ID" value="KAL3873702.1"/>
    <property type="molecule type" value="Genomic_DNA"/>
</dbReference>
<feature type="non-terminal residue" evidence="1">
    <location>
        <position position="106"/>
    </location>
</feature>
<evidence type="ECO:0000313" key="2">
    <source>
        <dbReference type="Proteomes" id="UP001634394"/>
    </source>
</evidence>
<accession>A0ABD3WIN6</accession>
<feature type="non-terminal residue" evidence="1">
    <location>
        <position position="1"/>
    </location>
</feature>
<dbReference type="Proteomes" id="UP001634394">
    <property type="component" value="Unassembled WGS sequence"/>
</dbReference>
<keyword evidence="2" id="KW-1185">Reference proteome</keyword>
<proteinExistence type="predicted"/>
<comment type="caution">
    <text evidence="1">The sequence shown here is derived from an EMBL/GenBank/DDBJ whole genome shotgun (WGS) entry which is preliminary data.</text>
</comment>
<organism evidence="1 2">
    <name type="scientific">Sinanodonta woodiana</name>
    <name type="common">Chinese pond mussel</name>
    <name type="synonym">Anodonta woodiana</name>
    <dbReference type="NCBI Taxonomy" id="1069815"/>
    <lineage>
        <taxon>Eukaryota</taxon>
        <taxon>Metazoa</taxon>
        <taxon>Spiralia</taxon>
        <taxon>Lophotrochozoa</taxon>
        <taxon>Mollusca</taxon>
        <taxon>Bivalvia</taxon>
        <taxon>Autobranchia</taxon>
        <taxon>Heteroconchia</taxon>
        <taxon>Palaeoheterodonta</taxon>
        <taxon>Unionida</taxon>
        <taxon>Unionoidea</taxon>
        <taxon>Unionidae</taxon>
        <taxon>Unioninae</taxon>
        <taxon>Sinanodonta</taxon>
    </lineage>
</organism>
<gene>
    <name evidence="1" type="ORF">ACJMK2_036792</name>
</gene>
<name>A0ABD3WIN6_SINWO</name>